<feature type="domain" description="Protein kinase" evidence="2">
    <location>
        <begin position="641"/>
        <end position="899"/>
    </location>
</feature>
<comment type="caution">
    <text evidence="3">The sequence shown here is derived from an EMBL/GenBank/DDBJ whole genome shotgun (WGS) entry which is preliminary data.</text>
</comment>
<dbReference type="PANTHER" id="PTHR44329">
    <property type="entry name" value="SERINE/THREONINE-PROTEIN KINASE TNNI3K-RELATED"/>
    <property type="match status" value="1"/>
</dbReference>
<feature type="compositionally biased region" description="Polar residues" evidence="1">
    <location>
        <begin position="264"/>
        <end position="273"/>
    </location>
</feature>
<dbReference type="InterPro" id="IPR011009">
    <property type="entry name" value="Kinase-like_dom_sf"/>
</dbReference>
<organism evidence="3 4">
    <name type="scientific">Rhizoctonia solani</name>
    <dbReference type="NCBI Taxonomy" id="456999"/>
    <lineage>
        <taxon>Eukaryota</taxon>
        <taxon>Fungi</taxon>
        <taxon>Dikarya</taxon>
        <taxon>Basidiomycota</taxon>
        <taxon>Agaricomycotina</taxon>
        <taxon>Agaricomycetes</taxon>
        <taxon>Cantharellales</taxon>
        <taxon>Ceratobasidiaceae</taxon>
        <taxon>Rhizoctonia</taxon>
    </lineage>
</organism>
<dbReference type="Pfam" id="PF07714">
    <property type="entry name" value="PK_Tyr_Ser-Thr"/>
    <property type="match status" value="1"/>
</dbReference>
<sequence>MSGITIDELAEREGSKWANLDCDTSRPITDMLGIIHFQRDAGERAHALEQHTAAFSHYSRAKYALSMLRYHPSYNRLSPKEIAGLAQTSDYINKNLPVIVNCMPQSHRETIEDQESDSDQPDTDGEEEYSFKGDSWPGSSSYTSQSRYQRDMQPFPPMFTHQRDSAPQQNPFTYTSSHSVGAHERSGYDRISNSRRTGGAVGQASTPWYPPPSSRQAEVEDISHDNDYLAGLAPSFLQLSINPPPIVSAPPPLAPQPQYSSAPNNRVATSRASSRGPPSMAHEGRDIVRSSTASGDFRRANLNPPIFNELHSLRPDSPQDYYTAPTDGMRADRFSGEGLQYAPHGDGYRGPAIKPMRWDPYSGSEYVHNPERGNYHPSRPRNLSAVSLSRNIRDGTGLIHQQPTITTQTGWYSSAHGHPSRRRSLSDSGMHRTNTKNPDTSTLDSLDYYTAELELRTAFEPRVAATFAHEPIDYHPETINNLEEDGIDQMEQANWQQAEILLKDVLERRRHTQGNSHLLTLQSMSNLGWAYQGQGKLKDAVTIFSTALRELRSQHPDADQGIRLDIERRLQIARSKLGDHTDYAYSTRSTDTHLNALASGTNSLYHLRLQPMIGSNTSPDEIIAHLTSRGCPDLTRSLDSARCERTNSSGGYGEIWRGVLSTNKRVALKQLYSDPKMNKRLCHELYTWSKTHHQNILELLGIAWFQDRLVMISPWMDGGNLEEYVRKYPEVDRLTISLQVVNGVDYLHGLPLVHGDLKARNIFISGDGTVKIGDFGLAALLCEQSLKFSITGNQLGTLSPKAPELFQSGREKDCSSDVYALGMTLLEIFSGDLPFCELESLHIVHAVAVEHRKPLLPSGISRMGERGGQLWDVLNACWEWEPSNRPNTAWILQEIGDLLRF</sequence>
<evidence type="ECO:0000259" key="2">
    <source>
        <dbReference type="PROSITE" id="PS50011"/>
    </source>
</evidence>
<dbReference type="Gene3D" id="1.10.510.10">
    <property type="entry name" value="Transferase(Phosphotransferase) domain 1"/>
    <property type="match status" value="1"/>
</dbReference>
<dbReference type="InterPro" id="IPR000719">
    <property type="entry name" value="Prot_kinase_dom"/>
</dbReference>
<feature type="region of interest" description="Disordered" evidence="1">
    <location>
        <begin position="247"/>
        <end position="286"/>
    </location>
</feature>
<dbReference type="PROSITE" id="PS00108">
    <property type="entry name" value="PROTEIN_KINASE_ST"/>
    <property type="match status" value="1"/>
</dbReference>
<dbReference type="InterPro" id="IPR011990">
    <property type="entry name" value="TPR-like_helical_dom_sf"/>
</dbReference>
<dbReference type="GO" id="GO:0004674">
    <property type="term" value="F:protein serine/threonine kinase activity"/>
    <property type="evidence" value="ECO:0007669"/>
    <property type="project" value="TreeGrafter"/>
</dbReference>
<reference evidence="3" key="1">
    <citation type="submission" date="2021-01" db="EMBL/GenBank/DDBJ databases">
        <authorList>
            <person name="Kaushik A."/>
        </authorList>
    </citation>
    <scope>NUCLEOTIDE SEQUENCE</scope>
    <source>
        <strain evidence="3">AG6-10EEA</strain>
    </source>
</reference>
<proteinExistence type="predicted"/>
<dbReference type="InterPro" id="IPR001245">
    <property type="entry name" value="Ser-Thr/Tyr_kinase_cat_dom"/>
</dbReference>
<dbReference type="GO" id="GO:0005524">
    <property type="term" value="F:ATP binding"/>
    <property type="evidence" value="ECO:0007669"/>
    <property type="project" value="InterPro"/>
</dbReference>
<dbReference type="EMBL" id="CAJMXA010003613">
    <property type="protein sequence ID" value="CAE6507230.1"/>
    <property type="molecule type" value="Genomic_DNA"/>
</dbReference>
<feature type="compositionally biased region" description="Polar residues" evidence="1">
    <location>
        <begin position="431"/>
        <end position="443"/>
    </location>
</feature>
<dbReference type="InterPro" id="IPR008271">
    <property type="entry name" value="Ser/Thr_kinase_AS"/>
</dbReference>
<evidence type="ECO:0000313" key="3">
    <source>
        <dbReference type="EMBL" id="CAE6507230.1"/>
    </source>
</evidence>
<feature type="compositionally biased region" description="Acidic residues" evidence="1">
    <location>
        <begin position="112"/>
        <end position="128"/>
    </location>
</feature>
<accession>A0A8H3D0Q2</accession>
<gene>
    <name evidence="3" type="ORF">RDB_LOCUS121719</name>
</gene>
<name>A0A8H3D0Q2_9AGAM</name>
<feature type="region of interest" description="Disordered" evidence="1">
    <location>
        <begin position="109"/>
        <end position="218"/>
    </location>
</feature>
<dbReference type="InterPro" id="IPR051681">
    <property type="entry name" value="Ser/Thr_Kinases-Pseudokinases"/>
</dbReference>
<dbReference type="AlphaFoldDB" id="A0A8H3D0Q2"/>
<dbReference type="Gene3D" id="1.25.40.10">
    <property type="entry name" value="Tetratricopeptide repeat domain"/>
    <property type="match status" value="1"/>
</dbReference>
<protein>
    <recommendedName>
        <fullName evidence="2">Protein kinase domain-containing protein</fullName>
    </recommendedName>
</protein>
<feature type="region of interest" description="Disordered" evidence="1">
    <location>
        <begin position="409"/>
        <end position="443"/>
    </location>
</feature>
<dbReference type="SUPFAM" id="SSF56112">
    <property type="entry name" value="Protein kinase-like (PK-like)"/>
    <property type="match status" value="1"/>
</dbReference>
<dbReference type="Pfam" id="PF13424">
    <property type="entry name" value="TPR_12"/>
    <property type="match status" value="1"/>
</dbReference>
<dbReference type="SMART" id="SM00220">
    <property type="entry name" value="S_TKc"/>
    <property type="match status" value="1"/>
</dbReference>
<evidence type="ECO:0000313" key="4">
    <source>
        <dbReference type="Proteomes" id="UP000663853"/>
    </source>
</evidence>
<dbReference type="Proteomes" id="UP000663853">
    <property type="component" value="Unassembled WGS sequence"/>
</dbReference>
<evidence type="ECO:0000256" key="1">
    <source>
        <dbReference type="SAM" id="MobiDB-lite"/>
    </source>
</evidence>
<dbReference type="PROSITE" id="PS50011">
    <property type="entry name" value="PROTEIN_KINASE_DOM"/>
    <property type="match status" value="1"/>
</dbReference>
<dbReference type="SUPFAM" id="SSF48452">
    <property type="entry name" value="TPR-like"/>
    <property type="match status" value="1"/>
</dbReference>
<feature type="compositionally biased region" description="Polar residues" evidence="1">
    <location>
        <begin position="165"/>
        <end position="179"/>
    </location>
</feature>